<sequence>MSKENFETLKGSIAAMEAAETKIPNMPVDVYLQEASDLFEWSKADQKQLIEVGVPKNYFDEFEARIGALRYAQSIWNKDQYTKEEAQQEWDEMSPKAVDLKNEIEHAFRFAFRKRQDLLSKVQGVEQGTSNADLVQDLSDLAALGLANLPLLKAINFEEDKLHLAASQASEMSILLAKANGERKENSSPKITRDKAYSYLKQAVDEIYEAGKYVFWKDEARRKGYSSRYFRMRQAS</sequence>
<dbReference type="EMBL" id="CP129968">
    <property type="protein sequence ID" value="WKK79207.2"/>
    <property type="molecule type" value="Genomic_DNA"/>
</dbReference>
<gene>
    <name evidence="1" type="ORF">QYS47_17330</name>
</gene>
<dbReference type="AlphaFoldDB" id="A0AA49GBQ4"/>
<accession>A0AA49GBQ4</accession>
<proteinExistence type="predicted"/>
<organism evidence="1">
    <name type="scientific">Marivirga arenosa</name>
    <dbReference type="NCBI Taxonomy" id="3059076"/>
    <lineage>
        <taxon>Bacteria</taxon>
        <taxon>Pseudomonadati</taxon>
        <taxon>Bacteroidota</taxon>
        <taxon>Cytophagia</taxon>
        <taxon>Cytophagales</taxon>
        <taxon>Marivirgaceae</taxon>
        <taxon>Marivirga</taxon>
    </lineage>
</organism>
<dbReference type="RefSeq" id="WP_322347103.1">
    <property type="nucleotide sequence ID" value="NZ_CP129968.2"/>
</dbReference>
<protein>
    <submittedName>
        <fullName evidence="1">Uncharacterized protein</fullName>
    </submittedName>
</protein>
<dbReference type="Proteomes" id="UP001232019">
    <property type="component" value="Chromosome"/>
</dbReference>
<dbReference type="KEGG" id="marp:QYS47_17330"/>
<reference evidence="1" key="1">
    <citation type="submission" date="2023-08" db="EMBL/GenBank/DDBJ databases">
        <title>Comparative genomics and taxonomic characterization of three novel marine species of genus Marivirga.</title>
        <authorList>
            <person name="Muhammad N."/>
            <person name="Kim S.-G."/>
        </authorList>
    </citation>
    <scope>NUCLEOTIDE SEQUENCE</scope>
    <source>
        <strain evidence="1">BKB1-2</strain>
    </source>
</reference>
<name>A0AA49GBQ4_9BACT</name>
<evidence type="ECO:0000313" key="1">
    <source>
        <dbReference type="EMBL" id="WKK79207.2"/>
    </source>
</evidence>